<dbReference type="PANTHER" id="PTHR34591">
    <property type="entry name" value="OS03G0653100 PROTEIN-RELATED"/>
    <property type="match status" value="1"/>
</dbReference>
<dbReference type="SMART" id="SM00256">
    <property type="entry name" value="FBOX"/>
    <property type="match status" value="1"/>
</dbReference>
<dbReference type="PANTHER" id="PTHR34591:SF43">
    <property type="entry name" value="F-BOX DOMAIN-CONTAINING PROTEIN"/>
    <property type="match status" value="1"/>
</dbReference>
<sequence>METAAAAAILPDDVLVDVFRRLPARSLAASRRVCKAWRDLVDEQQLLLPLRRLLPHSVRGIFINYMDHRRPYFFARPAPASSGWPLIDGEFGSVVGNSWHKVRDHCNGLVLFLDEYESFHYVCNPATRRWTLLPPCPSGVNWWHSREFLVFDPAVSPDYEVLLEPLDLLAKRDDGGDMEWPPSSWTWHGFSSRTGRWEERVFIRETRGRRDHC</sequence>
<dbReference type="OrthoDB" id="689710at2759"/>
<dbReference type="PROSITE" id="PS50181">
    <property type="entry name" value="FBOX"/>
    <property type="match status" value="1"/>
</dbReference>
<evidence type="ECO:0000313" key="2">
    <source>
        <dbReference type="EMBL" id="TVU23672.1"/>
    </source>
</evidence>
<dbReference type="EMBL" id="RWGY01000013">
    <property type="protein sequence ID" value="TVU23672.1"/>
    <property type="molecule type" value="Genomic_DNA"/>
</dbReference>
<feature type="non-terminal residue" evidence="2">
    <location>
        <position position="1"/>
    </location>
</feature>
<evidence type="ECO:0000313" key="3">
    <source>
        <dbReference type="Proteomes" id="UP000324897"/>
    </source>
</evidence>
<evidence type="ECO:0000259" key="1">
    <source>
        <dbReference type="PROSITE" id="PS50181"/>
    </source>
</evidence>
<feature type="domain" description="F-box" evidence="1">
    <location>
        <begin position="4"/>
        <end position="50"/>
    </location>
</feature>
<dbReference type="SUPFAM" id="SSF81383">
    <property type="entry name" value="F-box domain"/>
    <property type="match status" value="1"/>
</dbReference>
<accession>A0A5J9UIX3</accession>
<dbReference type="Gramene" id="TVU23672">
    <property type="protein sequence ID" value="TVU23672"/>
    <property type="gene ID" value="EJB05_26051"/>
</dbReference>
<dbReference type="InterPro" id="IPR001810">
    <property type="entry name" value="F-box_dom"/>
</dbReference>
<name>A0A5J9UIX3_9POAL</name>
<keyword evidence="3" id="KW-1185">Reference proteome</keyword>
<dbReference type="Pfam" id="PF12937">
    <property type="entry name" value="F-box-like"/>
    <property type="match status" value="1"/>
</dbReference>
<gene>
    <name evidence="2" type="ORF">EJB05_26051</name>
</gene>
<dbReference type="Proteomes" id="UP000324897">
    <property type="component" value="Chromosome 2"/>
</dbReference>
<dbReference type="Gene3D" id="1.20.1280.50">
    <property type="match status" value="1"/>
</dbReference>
<proteinExistence type="predicted"/>
<dbReference type="InterPro" id="IPR036047">
    <property type="entry name" value="F-box-like_dom_sf"/>
</dbReference>
<organism evidence="2 3">
    <name type="scientific">Eragrostis curvula</name>
    <name type="common">weeping love grass</name>
    <dbReference type="NCBI Taxonomy" id="38414"/>
    <lineage>
        <taxon>Eukaryota</taxon>
        <taxon>Viridiplantae</taxon>
        <taxon>Streptophyta</taxon>
        <taxon>Embryophyta</taxon>
        <taxon>Tracheophyta</taxon>
        <taxon>Spermatophyta</taxon>
        <taxon>Magnoliopsida</taxon>
        <taxon>Liliopsida</taxon>
        <taxon>Poales</taxon>
        <taxon>Poaceae</taxon>
        <taxon>PACMAD clade</taxon>
        <taxon>Chloridoideae</taxon>
        <taxon>Eragrostideae</taxon>
        <taxon>Eragrostidinae</taxon>
        <taxon>Eragrostis</taxon>
    </lineage>
</organism>
<comment type="caution">
    <text evidence="2">The sequence shown here is derived from an EMBL/GenBank/DDBJ whole genome shotgun (WGS) entry which is preliminary data.</text>
</comment>
<reference evidence="2 3" key="1">
    <citation type="journal article" date="2019" name="Sci. Rep.">
        <title>A high-quality genome of Eragrostis curvula grass provides insights into Poaceae evolution and supports new strategies to enhance forage quality.</title>
        <authorList>
            <person name="Carballo J."/>
            <person name="Santos B.A.C.M."/>
            <person name="Zappacosta D."/>
            <person name="Garbus I."/>
            <person name="Selva J.P."/>
            <person name="Gallo C.A."/>
            <person name="Diaz A."/>
            <person name="Albertini E."/>
            <person name="Caccamo M."/>
            <person name="Echenique V."/>
        </authorList>
    </citation>
    <scope>NUCLEOTIDE SEQUENCE [LARGE SCALE GENOMIC DNA]</scope>
    <source>
        <strain evidence="3">cv. Victoria</strain>
        <tissue evidence="2">Leaf</tissue>
    </source>
</reference>
<dbReference type="AlphaFoldDB" id="A0A5J9UIX3"/>
<protein>
    <recommendedName>
        <fullName evidence="1">F-box domain-containing protein</fullName>
    </recommendedName>
</protein>